<sequence length="160" mass="17890">MITATKLPWLLHLLQEPSVHPTTWETKSMLPKSEPISIFSVSSVQLTEASEAHFRKELNEADTIHSVYAFKDGSQFGARFNGFLVITGPILAYQLFRGSELESSEFVGTFMYGEGGEAIIPENVKTVFSQYDRNRVAQFKALAQALHSAVTDHIKGVRRD</sequence>
<keyword evidence="2" id="KW-1185">Reference proteome</keyword>
<dbReference type="Proteomes" id="UP000222975">
    <property type="component" value="Segment"/>
</dbReference>
<accession>A0A173GDC8</accession>
<evidence type="ECO:0000313" key="1">
    <source>
        <dbReference type="EMBL" id="ANH51565.2"/>
    </source>
</evidence>
<proteinExistence type="predicted"/>
<evidence type="ECO:0000313" key="2">
    <source>
        <dbReference type="Proteomes" id="UP000222975"/>
    </source>
</evidence>
<name>A0A173GDC8_9CAUD</name>
<reference evidence="2" key="1">
    <citation type="submission" date="2016-03" db="EMBL/GenBank/DDBJ databases">
        <authorList>
            <person name="Sharma R."/>
            <person name="Simister A.R."/>
            <person name="Berg J.A."/>
            <person name="Jensen G.L."/>
            <person name="Keele B.R."/>
            <person name="Ward M.E.H."/>
            <person name="Breakwell D.P."/>
            <person name="Hope S."/>
            <person name="Grose J.H."/>
        </authorList>
    </citation>
    <scope>NUCLEOTIDE SEQUENCE [LARGE SCALE GENOMIC DNA]</scope>
</reference>
<gene>
    <name evidence="1" type="ORF">SIMMY50_103</name>
</gene>
<dbReference type="EMBL" id="KU886223">
    <property type="protein sequence ID" value="ANH51565.2"/>
    <property type="molecule type" value="Genomic_DNA"/>
</dbReference>
<protein>
    <submittedName>
        <fullName evidence="1">Uncharacterized protein</fullName>
    </submittedName>
</protein>
<organism evidence="1 2">
    <name type="scientific">Erwinia phage vB_EamM_Simmy50</name>
    <dbReference type="NCBI Taxonomy" id="1815988"/>
    <lineage>
        <taxon>Viruses</taxon>
        <taxon>Duplodnaviria</taxon>
        <taxon>Heunggongvirae</taxon>
        <taxon>Uroviricota</taxon>
        <taxon>Caudoviricetes</taxon>
        <taxon>Chimalliviridae</taxon>
        <taxon>Agricanvirus</taxon>
        <taxon>Agricanvirus simmy50</taxon>
    </lineage>
</organism>